<evidence type="ECO:0000313" key="10">
    <source>
        <dbReference type="Proteomes" id="UP000000314"/>
    </source>
</evidence>
<keyword evidence="2" id="KW-0963">Cytoplasm</keyword>
<keyword evidence="3" id="KW-0479">Metal-binding</keyword>
<evidence type="ECO:0000256" key="2">
    <source>
        <dbReference type="ARBA" id="ARBA00022490"/>
    </source>
</evidence>
<evidence type="ECO:0000256" key="6">
    <source>
        <dbReference type="PROSITE-ProRule" id="PRU00175"/>
    </source>
</evidence>
<dbReference type="RefSeq" id="XP_002491507.1">
    <property type="nucleotide sequence ID" value="XM_002491462.1"/>
</dbReference>
<protein>
    <recommendedName>
        <fullName evidence="8">RING-type domain-containing protein</fullName>
    </recommendedName>
</protein>
<dbReference type="eggNOG" id="KOG2164">
    <property type="taxonomic scope" value="Eukaryota"/>
</dbReference>
<dbReference type="GeneID" id="8198027"/>
<keyword evidence="5" id="KW-0862">Zinc</keyword>
<reference evidence="9 10" key="1">
    <citation type="journal article" date="2009" name="Nat. Biotechnol.">
        <title>Genome sequence of the recombinant protein production host Pichia pastoris.</title>
        <authorList>
            <person name="De Schutter K."/>
            <person name="Lin Y.C."/>
            <person name="Tiels P."/>
            <person name="Van Hecke A."/>
            <person name="Glinka S."/>
            <person name="Weber-Lehmann J."/>
            <person name="Rouze P."/>
            <person name="Van de Peer Y."/>
            <person name="Callewaert N."/>
        </authorList>
    </citation>
    <scope>NUCLEOTIDE SEQUENCE [LARGE SCALE GENOMIC DNA]</scope>
    <source>
        <strain evidence="10">GS115 / ATCC 20864</strain>
    </source>
</reference>
<dbReference type="InterPro" id="IPR017907">
    <property type="entry name" value="Znf_RING_CS"/>
</dbReference>
<dbReference type="OMA" id="PRWKKCP"/>
<evidence type="ECO:0000313" key="9">
    <source>
        <dbReference type="EMBL" id="CAY69227.1"/>
    </source>
</evidence>
<dbReference type="Pfam" id="PF00097">
    <property type="entry name" value="zf-C3HC4"/>
    <property type="match status" value="1"/>
</dbReference>
<dbReference type="GO" id="GO:0000976">
    <property type="term" value="F:transcription cis-regulatory region binding"/>
    <property type="evidence" value="ECO:0007669"/>
    <property type="project" value="TreeGrafter"/>
</dbReference>
<dbReference type="Gene3D" id="3.30.40.10">
    <property type="entry name" value="Zinc/RING finger domain, C3HC4 (zinc finger)"/>
    <property type="match status" value="1"/>
</dbReference>
<dbReference type="FunCoup" id="C4R153">
    <property type="interactions" value="595"/>
</dbReference>
<evidence type="ECO:0000259" key="8">
    <source>
        <dbReference type="PROSITE" id="PS50089"/>
    </source>
</evidence>
<dbReference type="KEGG" id="ppa:PAS_chr2-1_0590"/>
<evidence type="ECO:0000256" key="3">
    <source>
        <dbReference type="ARBA" id="ARBA00022723"/>
    </source>
</evidence>
<dbReference type="EMBL" id="FN392320">
    <property type="protein sequence ID" value="CAY69227.1"/>
    <property type="molecule type" value="Genomic_DNA"/>
</dbReference>
<keyword evidence="4 6" id="KW-0863">Zinc-finger</keyword>
<feature type="domain" description="RING-type" evidence="8">
    <location>
        <begin position="144"/>
        <end position="184"/>
    </location>
</feature>
<dbReference type="HOGENOM" id="CLU_011811_0_0_1"/>
<dbReference type="PROSITE" id="PS00518">
    <property type="entry name" value="ZF_RING_1"/>
    <property type="match status" value="1"/>
</dbReference>
<evidence type="ECO:0000256" key="1">
    <source>
        <dbReference type="ARBA" id="ARBA00004496"/>
    </source>
</evidence>
<dbReference type="AlphaFoldDB" id="C4R153"/>
<dbReference type="InParanoid" id="C4R153"/>
<gene>
    <name evidence="9" type="ordered locus">PAS_chr2-1_0590</name>
</gene>
<dbReference type="PANTHER" id="PTHR12983:SF9">
    <property type="entry name" value="E3 UBIQUITIN-PROTEIN LIGASE RNF10"/>
    <property type="match status" value="1"/>
</dbReference>
<dbReference type="SMART" id="SM00184">
    <property type="entry name" value="RING"/>
    <property type="match status" value="1"/>
</dbReference>
<dbReference type="InterPro" id="IPR018957">
    <property type="entry name" value="Znf_C3HC4_RING-type"/>
</dbReference>
<dbReference type="Proteomes" id="UP000000314">
    <property type="component" value="Chromosome 2"/>
</dbReference>
<dbReference type="SUPFAM" id="SSF57850">
    <property type="entry name" value="RING/U-box"/>
    <property type="match status" value="1"/>
</dbReference>
<keyword evidence="7" id="KW-0175">Coiled coil</keyword>
<organism evidence="9 10">
    <name type="scientific">Komagataella phaffii (strain GS115 / ATCC 20864)</name>
    <name type="common">Yeast</name>
    <name type="synonym">Pichia pastoris</name>
    <dbReference type="NCBI Taxonomy" id="644223"/>
    <lineage>
        <taxon>Eukaryota</taxon>
        <taxon>Fungi</taxon>
        <taxon>Dikarya</taxon>
        <taxon>Ascomycota</taxon>
        <taxon>Saccharomycotina</taxon>
        <taxon>Pichiomycetes</taxon>
        <taxon>Pichiales</taxon>
        <taxon>Pichiaceae</taxon>
        <taxon>Komagataella</taxon>
    </lineage>
</organism>
<feature type="coiled-coil region" evidence="7">
    <location>
        <begin position="461"/>
        <end position="495"/>
    </location>
</feature>
<dbReference type="PANTHER" id="PTHR12983">
    <property type="entry name" value="RING FINGER 10 FAMILY MEMBER"/>
    <property type="match status" value="1"/>
</dbReference>
<evidence type="ECO:0000256" key="7">
    <source>
        <dbReference type="SAM" id="Coils"/>
    </source>
</evidence>
<proteinExistence type="predicted"/>
<evidence type="ECO:0000256" key="5">
    <source>
        <dbReference type="ARBA" id="ARBA00022833"/>
    </source>
</evidence>
<dbReference type="GO" id="GO:0045944">
    <property type="term" value="P:positive regulation of transcription by RNA polymerase II"/>
    <property type="evidence" value="ECO:0007669"/>
    <property type="project" value="TreeGrafter"/>
</dbReference>
<dbReference type="GO" id="GO:0008270">
    <property type="term" value="F:zinc ion binding"/>
    <property type="evidence" value="ECO:0007669"/>
    <property type="project" value="UniProtKB-KW"/>
</dbReference>
<dbReference type="InterPro" id="IPR013083">
    <property type="entry name" value="Znf_RING/FYVE/PHD"/>
</dbReference>
<accession>C4R153</accession>
<dbReference type="PROSITE" id="PS50089">
    <property type="entry name" value="ZF_RING_2"/>
    <property type="match status" value="1"/>
</dbReference>
<comment type="subcellular location">
    <subcellularLocation>
        <location evidence="1">Cytoplasm</location>
    </subcellularLocation>
</comment>
<dbReference type="OrthoDB" id="302966at2759"/>
<dbReference type="InterPro" id="IPR001841">
    <property type="entry name" value="Znf_RING"/>
</dbReference>
<evidence type="ECO:0000256" key="4">
    <source>
        <dbReference type="ARBA" id="ARBA00022771"/>
    </source>
</evidence>
<keyword evidence="10" id="KW-1185">Reference proteome</keyword>
<dbReference type="GO" id="GO:0005737">
    <property type="term" value="C:cytoplasm"/>
    <property type="evidence" value="ECO:0007669"/>
    <property type="project" value="UniProtKB-SubCell"/>
</dbReference>
<dbReference type="InterPro" id="IPR039739">
    <property type="entry name" value="MAG2/RNF10"/>
</dbReference>
<name>C4R153_KOMPG</name>
<sequence length="589" mass="68872">MDACVSFLHLYSAYWINQGTVQTIRMSRKGRSKHSKVSADDLLLDDHVGKFPSNRKNLVNISHLVEYTLPNDYSSNNRPLNKRLPRPRRRSDSVHLSNMEYINVNFKFIVNSTGDFRAQVLDPNVPLKQRDILRVIISKNDAQCPICLNEEPIAPRMIKCGHVLCFSCLLRFLELDSTKQCPLCASIIKENEVLPVLISQVDNRFDAPRANEFLSLHLMHRPSNDILALPYQFELSEEGGVNGHRPENFPWYSEAHQQFYQYARILKADPLFSIQCYEKEIEFIHTNYEEDKLLYNENDIYCQKAIDKIRSLINDERKSMESSPDDISNSYDSSFSKLINDTENLQLQDLMVKQYEKQDQSGYFFYQTSFNSKIKFFLSPLDISVIKAIYGDNFSLFPLVLSLKLQDITYETVLPDFLKKHKYLSHLPIGSEIGFLDVEWFEEKGKTFRSILPTQVFQRFKKQLLERAKRTSQRNKREEKNRVKFEKELEQKTLEFYASENNRSLGDYGLASIATRETPTLDSSLIEKSDTNIDLENAVTTVWGTKIIQRSDNIEEPEEDWHMEPLLQQAREKELQKHLKKRSKKKRNQ</sequence>